<feature type="domain" description="Rapamycin-insensitive companion of mTOR N-terminal" evidence="6">
    <location>
        <begin position="247"/>
        <end position="609"/>
    </location>
</feature>
<accession>A0A2P2SWK1</accession>
<dbReference type="OrthoDB" id="271111at2759"/>
<dbReference type="InterPro" id="IPR029452">
    <property type="entry name" value="RICTOR_V"/>
</dbReference>
<dbReference type="InterPro" id="IPR029453">
    <property type="entry name" value="Rictor_IV"/>
</dbReference>
<dbReference type="Pfam" id="PF14663">
    <property type="entry name" value="RasGEF_N_2"/>
    <property type="match status" value="1"/>
</dbReference>
<evidence type="ECO:0000259" key="7">
    <source>
        <dbReference type="SMART" id="SM01310"/>
    </source>
</evidence>
<dbReference type="Pfam" id="PF02185">
    <property type="entry name" value="HR1"/>
    <property type="match status" value="1"/>
</dbReference>
<organism evidence="8 9">
    <name type="scientific">Pseudogymnoascus verrucosus</name>
    <dbReference type="NCBI Taxonomy" id="342668"/>
    <lineage>
        <taxon>Eukaryota</taxon>
        <taxon>Fungi</taxon>
        <taxon>Dikarya</taxon>
        <taxon>Ascomycota</taxon>
        <taxon>Pezizomycotina</taxon>
        <taxon>Leotiomycetes</taxon>
        <taxon>Thelebolales</taxon>
        <taxon>Thelebolaceae</taxon>
        <taxon>Pseudogymnoascus</taxon>
    </lineage>
</organism>
<gene>
    <name evidence="8" type="ORF">VE01_00961</name>
</gene>
<evidence type="ECO:0000256" key="1">
    <source>
        <dbReference type="ARBA" id="ARBA00008878"/>
    </source>
</evidence>
<dbReference type="STRING" id="342668.A0A2P2SWK1"/>
<evidence type="ECO:0008006" key="10">
    <source>
        <dbReference type="Google" id="ProtNLM"/>
    </source>
</evidence>
<dbReference type="GO" id="GO:0031932">
    <property type="term" value="C:TORC2 complex"/>
    <property type="evidence" value="ECO:0007669"/>
    <property type="project" value="InterPro"/>
</dbReference>
<evidence type="ECO:0000313" key="9">
    <source>
        <dbReference type="Proteomes" id="UP000091956"/>
    </source>
</evidence>
<dbReference type="Pfam" id="PF14668">
    <property type="entry name" value="RICTOR_V"/>
    <property type="match status" value="1"/>
</dbReference>
<keyword evidence="2" id="KW-0175">Coiled coil</keyword>
<dbReference type="SMART" id="SM01310">
    <property type="entry name" value="RICTOR_V"/>
    <property type="match status" value="1"/>
</dbReference>
<dbReference type="InterPro" id="IPR011072">
    <property type="entry name" value="HR1_rho-bd"/>
</dbReference>
<feature type="compositionally biased region" description="Polar residues" evidence="3">
    <location>
        <begin position="47"/>
        <end position="58"/>
    </location>
</feature>
<feature type="region of interest" description="Disordered" evidence="3">
    <location>
        <begin position="1"/>
        <end position="73"/>
    </location>
</feature>
<feature type="region of interest" description="Disordered" evidence="3">
    <location>
        <begin position="1302"/>
        <end position="1339"/>
    </location>
</feature>
<evidence type="ECO:0000259" key="5">
    <source>
        <dbReference type="SMART" id="SM01307"/>
    </source>
</evidence>
<proteinExistence type="inferred from homology"/>
<feature type="compositionally biased region" description="Acidic residues" evidence="3">
    <location>
        <begin position="1302"/>
        <end position="1321"/>
    </location>
</feature>
<name>A0A2P2SWK1_9PEZI</name>
<dbReference type="SMART" id="SM01303">
    <property type="entry name" value="RasGEF_N_2"/>
    <property type="match status" value="1"/>
</dbReference>
<dbReference type="RefSeq" id="XP_018134970.1">
    <property type="nucleotide sequence ID" value="XM_018270489.2"/>
</dbReference>
<comment type="similarity">
    <text evidence="1">Belongs to the RICTOR family.</text>
</comment>
<protein>
    <recommendedName>
        <fullName evidence="10">REM-1 domain-containing protein</fullName>
    </recommendedName>
</protein>
<evidence type="ECO:0000256" key="3">
    <source>
        <dbReference type="SAM" id="MobiDB-lite"/>
    </source>
</evidence>
<dbReference type="PANTHER" id="PTHR13298:SF11">
    <property type="entry name" value="RAPAMYCIN-INSENSITIVE COMPANION OF MTOR"/>
    <property type="match status" value="1"/>
</dbReference>
<dbReference type="PANTHER" id="PTHR13298">
    <property type="entry name" value="CYTOSOLIC REGULATOR PIANISSIMO"/>
    <property type="match status" value="1"/>
</dbReference>
<dbReference type="Gene3D" id="1.25.10.10">
    <property type="entry name" value="Leucine-rich Repeat Variant"/>
    <property type="match status" value="1"/>
</dbReference>
<feature type="domain" description="Rapamycin-insensitive companion of mTOR" evidence="7">
    <location>
        <begin position="1100"/>
        <end position="1172"/>
    </location>
</feature>
<dbReference type="Gene3D" id="1.10.287.160">
    <property type="entry name" value="HR1 repeat"/>
    <property type="match status" value="1"/>
</dbReference>
<dbReference type="GeneID" id="28834347"/>
<dbReference type="InterPro" id="IPR029451">
    <property type="entry name" value="RICTOR_M"/>
</dbReference>
<evidence type="ECO:0000313" key="8">
    <source>
        <dbReference type="EMBL" id="OBU01238.1"/>
    </source>
</evidence>
<dbReference type="InterPro" id="IPR028267">
    <property type="entry name" value="Pianissimo_N"/>
</dbReference>
<dbReference type="SUPFAM" id="SSF48371">
    <property type="entry name" value="ARM repeat"/>
    <property type="match status" value="1"/>
</dbReference>
<reference evidence="9" key="2">
    <citation type="journal article" date="2018" name="Nat. Commun.">
        <title>Extreme sensitivity to ultraviolet light in the fungal pathogen causing white-nose syndrome of bats.</title>
        <authorList>
            <person name="Palmer J.M."/>
            <person name="Drees K.P."/>
            <person name="Foster J.T."/>
            <person name="Lindner D.L."/>
        </authorList>
    </citation>
    <scope>NUCLEOTIDE SEQUENCE [LARGE SCALE GENOMIC DNA]</scope>
    <source>
        <strain evidence="9">UAMH 10579</strain>
    </source>
</reference>
<dbReference type="SUPFAM" id="SSF46585">
    <property type="entry name" value="HR1 repeat"/>
    <property type="match status" value="1"/>
</dbReference>
<feature type="domain" description="REM-1" evidence="4">
    <location>
        <begin position="114"/>
        <end position="183"/>
    </location>
</feature>
<feature type="domain" description="Rapamycin-insensitive companion of mTOR middle" evidence="5">
    <location>
        <begin position="686"/>
        <end position="910"/>
    </location>
</feature>
<dbReference type="InterPro" id="IPR016024">
    <property type="entry name" value="ARM-type_fold"/>
</dbReference>
<feature type="region of interest" description="Disordered" evidence="3">
    <location>
        <begin position="203"/>
        <end position="223"/>
    </location>
</feature>
<dbReference type="SMART" id="SM01307">
    <property type="entry name" value="RICTOR_M"/>
    <property type="match status" value="1"/>
</dbReference>
<evidence type="ECO:0000256" key="2">
    <source>
        <dbReference type="SAM" id="Coils"/>
    </source>
</evidence>
<dbReference type="GO" id="GO:0038203">
    <property type="term" value="P:TORC2 signaling"/>
    <property type="evidence" value="ECO:0007669"/>
    <property type="project" value="TreeGrafter"/>
</dbReference>
<dbReference type="Pfam" id="PF14666">
    <property type="entry name" value="RICTOR_M"/>
    <property type="match status" value="1"/>
</dbReference>
<keyword evidence="9" id="KW-1185">Reference proteome</keyword>
<dbReference type="InterPro" id="IPR028268">
    <property type="entry name" value="Pianissimo_fam"/>
</dbReference>
<dbReference type="Pfam" id="PF14664">
    <property type="entry name" value="RICTOR_N"/>
    <property type="match status" value="1"/>
</dbReference>
<reference evidence="8 9" key="1">
    <citation type="submission" date="2016-03" db="EMBL/GenBank/DDBJ databases">
        <title>Comparative genomics of Pseudogymnoascus destructans, the fungus causing white-nose syndrome of bats.</title>
        <authorList>
            <person name="Palmer J.M."/>
            <person name="Drees K.P."/>
            <person name="Foster J.T."/>
            <person name="Lindner D.L."/>
        </authorList>
    </citation>
    <scope>NUCLEOTIDE SEQUENCE [LARGE SCALE GENOMIC DNA]</scope>
    <source>
        <strain evidence="8 9">UAMH 10579</strain>
    </source>
</reference>
<evidence type="ECO:0000259" key="4">
    <source>
        <dbReference type="SMART" id="SM00742"/>
    </source>
</evidence>
<dbReference type="EMBL" id="KV460207">
    <property type="protein sequence ID" value="OBU01238.1"/>
    <property type="molecule type" value="Genomic_DNA"/>
</dbReference>
<evidence type="ECO:0000259" key="6">
    <source>
        <dbReference type="SMART" id="SM01308"/>
    </source>
</evidence>
<feature type="coiled-coil region" evidence="2">
    <location>
        <begin position="101"/>
        <end position="179"/>
    </location>
</feature>
<dbReference type="SMART" id="SM00742">
    <property type="entry name" value="Hr1"/>
    <property type="match status" value="1"/>
</dbReference>
<sequence>MVGPPSTLGSSATPTQKTLQSQQSTPYLVAQSRTSLDRDGSQHPRSHSGTQVLSSSAMSYGPRGSSLAPLAAPGSFSSELRSQAVSSRASSKAEMGSTIGLERLEEDVTHMSEQMISVLRENLNREMKIKEGSENMLEALNTKKAKQTKEQRTRVEAELNSSNKRIKDLLSQISELQQKPQSQAPSTPTRTRMAGLFHSTGLRSPASLAKSGATDSNDDEPSESPTYVLAEILQALEVEGLAPDYYVGHANNLVELFKRHPTLKYDLVWSIFGLRMQVMLLSESREVVAAGYRMTRHAISDLNSLQKIRSLNTDYLVVLSLIKERKADVEREQALKFVRAFLEVKDGVHEISRAIVRTIASVAEHSEDRLKAICIETLAEIMIKDPALLVAAGGLRPLTDALGEGGYEACEGLIAAFLYLLDAPQRRKYLRSGFELEVLFTTFTDSLFTREKLLKQNAKAISSAMKSWPGLLTLSMYDFRAIKSLISSLMLPHQAIRETVVDLLFSLLRIKSPSWSSSFLAGRRLTTYGRVANLKTQPTKATSSFAVEDESAEKNLTDHYTALLLAVLIKSDMIPGLLQITSEPDNPTLKRRATLLLGEVLKLANKLLPPAWSNDLQLLPALFADASRFGTEERYIATGTVYQMDSVNRTLDRSAPTSNNSIANIVKNSSTDSLDEPQKSVPGQTFDETSFRQVLVDTQVLNSTNYIKWKWDLILKVIEGPLVSGKRLDEAIKASKFIKRIVSFYRPFKYRFAAVRNTGPNQKYIKVGCALIKTLLQSPEGVKYLAENKLLRQIAECLAQCDPASGITAQSPMFSQFWLSETLRSGYFAMIGVLSADQKGLQMMDRWRMINMMYHILDLKQRPDLIKLLLSNFDYSLHGHPRVLLSKALTGGTKDIRIFATNVLRKYSTRSRSKTHGALGVSDSKWAIQLLVTQLYDPEIEVCATAIKILEEACNRKSYLEYIVECRPALDHLGEIGAPLLLRFLSSSIGYHYLDGLDYISNEMDDWFLGRNDAYVAVIEAVLTRAFAEPQEEATGRVSLDEDLFEPDRFENDSRVPPHFYKELARTKEGCKLLSDKGHFDEFSATIRDSGMQTEDPEIMLKVKGCLWAVGNVGSMELGAPFLEESDVVENIVKMAENHQIMSMRGTAFFVLGLISRSVYGLEILSELGWDSNTTSMGESLGLCIPSNLRKLFSFAPWEHMKPSDITLGDTQMVLGDESRKETDPINKRILQLIVDLGNTVLTKKAINELMHIKQRKAPGFKQPELFRKIMTILECHHFRLPIRRFVVDLFDRSVMRRIVLDEESSDDDEEDMDSSDESEAGTERQRSISVPTVPARLR</sequence>
<dbReference type="Proteomes" id="UP000091956">
    <property type="component" value="Unassembled WGS sequence"/>
</dbReference>
<dbReference type="InterPro" id="IPR011989">
    <property type="entry name" value="ARM-like"/>
</dbReference>
<dbReference type="InterPro" id="IPR036274">
    <property type="entry name" value="HR1_rpt_sf"/>
</dbReference>
<dbReference type="SMART" id="SM01308">
    <property type="entry name" value="RICTOR_N"/>
    <property type="match status" value="1"/>
</dbReference>
<feature type="compositionally biased region" description="Polar residues" evidence="3">
    <location>
        <begin position="7"/>
        <end position="34"/>
    </location>
</feature>